<evidence type="ECO:0000313" key="3">
    <source>
        <dbReference type="Proteomes" id="UP000289738"/>
    </source>
</evidence>
<evidence type="ECO:0000313" key="2">
    <source>
        <dbReference type="EMBL" id="RYQ96887.1"/>
    </source>
</evidence>
<reference evidence="2 3" key="1">
    <citation type="submission" date="2019-01" db="EMBL/GenBank/DDBJ databases">
        <title>Sequencing of cultivated peanut Arachis hypogaea provides insights into genome evolution and oil improvement.</title>
        <authorList>
            <person name="Chen X."/>
        </authorList>
    </citation>
    <scope>NUCLEOTIDE SEQUENCE [LARGE SCALE GENOMIC DNA]</scope>
    <source>
        <strain evidence="3">cv. Fuhuasheng</strain>
        <tissue evidence="2">Leaves</tissue>
    </source>
</reference>
<comment type="caution">
    <text evidence="2">The sequence shown here is derived from an EMBL/GenBank/DDBJ whole genome shotgun (WGS) entry which is preliminary data.</text>
</comment>
<proteinExistence type="predicted"/>
<accession>A0A444Y4P3</accession>
<dbReference type="AlphaFoldDB" id="A0A444Y4P3"/>
<dbReference type="Proteomes" id="UP000289738">
    <property type="component" value="Chromosome B08"/>
</dbReference>
<evidence type="ECO:0008006" key="4">
    <source>
        <dbReference type="Google" id="ProtNLM"/>
    </source>
</evidence>
<protein>
    <recommendedName>
        <fullName evidence="4">RNase H type-1 domain-containing protein</fullName>
    </recommendedName>
</protein>
<evidence type="ECO:0000256" key="1">
    <source>
        <dbReference type="SAM" id="Phobius"/>
    </source>
</evidence>
<feature type="transmembrane region" description="Helical" evidence="1">
    <location>
        <begin position="20"/>
        <end position="45"/>
    </location>
</feature>
<gene>
    <name evidence="2" type="ORF">Ahy_B08g092806</name>
</gene>
<keyword evidence="1" id="KW-1133">Transmembrane helix</keyword>
<dbReference type="EMBL" id="SDMP01000018">
    <property type="protein sequence ID" value="RYQ96887.1"/>
    <property type="molecule type" value="Genomic_DNA"/>
</dbReference>
<organism evidence="2 3">
    <name type="scientific">Arachis hypogaea</name>
    <name type="common">Peanut</name>
    <dbReference type="NCBI Taxonomy" id="3818"/>
    <lineage>
        <taxon>Eukaryota</taxon>
        <taxon>Viridiplantae</taxon>
        <taxon>Streptophyta</taxon>
        <taxon>Embryophyta</taxon>
        <taxon>Tracheophyta</taxon>
        <taxon>Spermatophyta</taxon>
        <taxon>Magnoliopsida</taxon>
        <taxon>eudicotyledons</taxon>
        <taxon>Gunneridae</taxon>
        <taxon>Pentapetalae</taxon>
        <taxon>rosids</taxon>
        <taxon>fabids</taxon>
        <taxon>Fabales</taxon>
        <taxon>Fabaceae</taxon>
        <taxon>Papilionoideae</taxon>
        <taxon>50 kb inversion clade</taxon>
        <taxon>dalbergioids sensu lato</taxon>
        <taxon>Dalbergieae</taxon>
        <taxon>Pterocarpus clade</taxon>
        <taxon>Arachis</taxon>
    </lineage>
</organism>
<sequence length="172" mass="18845">MGWWYLQETSMLKSVGALGSRLLGGGGLTVWGLFWAFLALFGPLWRSGVRNLLVKSVLLSYADPTTKLESEFVKGFSCNLGGCSIMQAKLWGIIKGLQIAVANDVQNYSILVQLSLKTLSFWSVESHSLKTNSVVNLLAKKGQELPYVLHLFDTPSHNTLQAISFDAFGSSN</sequence>
<keyword evidence="1" id="KW-0812">Transmembrane</keyword>
<keyword evidence="1" id="KW-0472">Membrane</keyword>
<keyword evidence="3" id="KW-1185">Reference proteome</keyword>
<name>A0A444Y4P3_ARAHY</name>